<protein>
    <submittedName>
        <fullName evidence="2">Shikimate_DH domain-containing protein</fullName>
    </submittedName>
</protein>
<name>A0A1I7XBF1_HETBA</name>
<organism evidence="1 2">
    <name type="scientific">Heterorhabditis bacteriophora</name>
    <name type="common">Entomopathogenic nematode worm</name>
    <dbReference type="NCBI Taxonomy" id="37862"/>
    <lineage>
        <taxon>Eukaryota</taxon>
        <taxon>Metazoa</taxon>
        <taxon>Ecdysozoa</taxon>
        <taxon>Nematoda</taxon>
        <taxon>Chromadorea</taxon>
        <taxon>Rhabditida</taxon>
        <taxon>Rhabditina</taxon>
        <taxon>Rhabditomorpha</taxon>
        <taxon>Strongyloidea</taxon>
        <taxon>Heterorhabditidae</taxon>
        <taxon>Heterorhabditis</taxon>
    </lineage>
</organism>
<proteinExistence type="predicted"/>
<keyword evidence="1" id="KW-1185">Reference proteome</keyword>
<dbReference type="AlphaFoldDB" id="A0A1I7XBF1"/>
<dbReference type="WBParaSite" id="Hba_14847">
    <property type="protein sequence ID" value="Hba_14847"/>
    <property type="gene ID" value="Hba_14847"/>
</dbReference>
<sequence>MLSAVVIGHGKLAEVMAKMLCSSGTPVAVLGGKQKTQQNIEAMLQAEVEEAIPFQFIDDLRVKFIESSISERRRKTLLIFIETDSILLRTAHSFIPFATVARTGDVEISDSQHVSLHLYDPIEITKIAQIRSSSSTDPSSLARVRGILQKVGIVEVNTEQGDNADRMLNDWRAHEGSTPSLEKMLATVIPGRQIIDHNHHIMH</sequence>
<dbReference type="Proteomes" id="UP000095283">
    <property type="component" value="Unplaced"/>
</dbReference>
<evidence type="ECO:0000313" key="1">
    <source>
        <dbReference type="Proteomes" id="UP000095283"/>
    </source>
</evidence>
<accession>A0A1I7XBF1</accession>
<reference evidence="2" key="1">
    <citation type="submission" date="2016-11" db="UniProtKB">
        <authorList>
            <consortium name="WormBaseParasite"/>
        </authorList>
    </citation>
    <scope>IDENTIFICATION</scope>
</reference>
<evidence type="ECO:0000313" key="2">
    <source>
        <dbReference type="WBParaSite" id="Hba_14847"/>
    </source>
</evidence>